<reference evidence="17 18" key="1">
    <citation type="submission" date="2018-06" db="EMBL/GenBank/DDBJ databases">
        <title>Combined omics and stable isotope probing to characterize newly discovered Mariana Back-Arc vent microbial communities.</title>
        <authorList>
            <person name="Trembath-Reichert E."/>
            <person name="Huber J.A."/>
        </authorList>
    </citation>
    <scope>NUCLEOTIDE SEQUENCE [LARGE SCALE GENOMIC DNA]</scope>
    <source>
        <strain evidence="16">MAG 151</strain>
        <strain evidence="14">MAG 24</strain>
        <strain evidence="15">MAG 54</strain>
        <strain evidence="13">MAG 58</strain>
        <strain evidence="11">MAG 63_1</strain>
        <strain evidence="12">MAG 63_2</strain>
    </source>
</reference>
<protein>
    <recommendedName>
        <fullName evidence="8">ATP synthase epsilon chain</fullName>
    </recommendedName>
    <alternativeName>
        <fullName evidence="8">ATP synthase F1 sector epsilon subunit</fullName>
    </alternativeName>
    <alternativeName>
        <fullName evidence="8">F-ATPase epsilon subunit</fullName>
    </alternativeName>
</protein>
<dbReference type="Proteomes" id="UP000287719">
    <property type="component" value="Unassembled WGS sequence"/>
</dbReference>
<comment type="similarity">
    <text evidence="2 8 9">Belongs to the ATPase epsilon chain family.</text>
</comment>
<keyword evidence="3 8" id="KW-0813">Transport</keyword>
<dbReference type="EMBL" id="QNZJ01000092">
    <property type="protein sequence ID" value="RTZ87442.1"/>
    <property type="molecule type" value="Genomic_DNA"/>
</dbReference>
<evidence type="ECO:0000256" key="6">
    <source>
        <dbReference type="ARBA" id="ARBA00023196"/>
    </source>
</evidence>
<dbReference type="Proteomes" id="UP000286732">
    <property type="component" value="Unassembled WGS sequence"/>
</dbReference>
<evidence type="ECO:0000256" key="1">
    <source>
        <dbReference type="ARBA" id="ARBA00004184"/>
    </source>
</evidence>
<dbReference type="EMBL" id="QNZH01000284">
    <property type="protein sequence ID" value="RTZ87524.1"/>
    <property type="molecule type" value="Genomic_DNA"/>
</dbReference>
<dbReference type="EMBL" id="QNZM01000140">
    <property type="protein sequence ID" value="RTZ80882.1"/>
    <property type="molecule type" value="Genomic_DNA"/>
</dbReference>
<evidence type="ECO:0000313" key="12">
    <source>
        <dbReference type="EMBL" id="RTZ80882.1"/>
    </source>
</evidence>
<dbReference type="SUPFAM" id="SSF51344">
    <property type="entry name" value="Epsilon subunit of F1F0-ATP synthase N-terminal domain"/>
    <property type="match status" value="1"/>
</dbReference>
<evidence type="ECO:0000256" key="2">
    <source>
        <dbReference type="ARBA" id="ARBA00005712"/>
    </source>
</evidence>
<keyword evidence="8" id="KW-1003">Cell membrane</keyword>
<comment type="caution">
    <text evidence="12">The sequence shown here is derived from an EMBL/GenBank/DDBJ whole genome shotgun (WGS) entry which is preliminary data.</text>
</comment>
<keyword evidence="4 8" id="KW-0406">Ion transport</keyword>
<dbReference type="InterPro" id="IPR036771">
    <property type="entry name" value="ATPsynth_dsu/esu_N"/>
</dbReference>
<dbReference type="Proteomes" id="UP000288322">
    <property type="component" value="Unassembled WGS sequence"/>
</dbReference>
<dbReference type="CDD" id="cd12152">
    <property type="entry name" value="F1-ATPase_delta"/>
    <property type="match status" value="1"/>
</dbReference>
<evidence type="ECO:0000313" key="11">
    <source>
        <dbReference type="EMBL" id="RTZ79921.1"/>
    </source>
</evidence>
<dbReference type="GO" id="GO:0045259">
    <property type="term" value="C:proton-transporting ATP synthase complex"/>
    <property type="evidence" value="ECO:0007669"/>
    <property type="project" value="UniProtKB-KW"/>
</dbReference>
<evidence type="ECO:0000313" key="15">
    <source>
        <dbReference type="EMBL" id="RTZ87442.1"/>
    </source>
</evidence>
<dbReference type="GO" id="GO:0005524">
    <property type="term" value="F:ATP binding"/>
    <property type="evidence" value="ECO:0007669"/>
    <property type="project" value="UniProtKB-UniRule"/>
</dbReference>
<dbReference type="GO" id="GO:0016787">
    <property type="term" value="F:hydrolase activity"/>
    <property type="evidence" value="ECO:0007669"/>
    <property type="project" value="UniProtKB-KW"/>
</dbReference>
<organism evidence="12 17">
    <name type="scientific">SAR324 cluster bacterium</name>
    <dbReference type="NCBI Taxonomy" id="2024889"/>
    <lineage>
        <taxon>Bacteria</taxon>
        <taxon>Deltaproteobacteria</taxon>
        <taxon>SAR324 cluster</taxon>
    </lineage>
</organism>
<evidence type="ECO:0000313" key="17">
    <source>
        <dbReference type="Proteomes" id="UP000286732"/>
    </source>
</evidence>
<comment type="function">
    <text evidence="8">Produces ATP from ADP in the presence of a proton gradient across the membrane.</text>
</comment>
<evidence type="ECO:0000259" key="10">
    <source>
        <dbReference type="Pfam" id="PF02823"/>
    </source>
</evidence>
<evidence type="ECO:0000313" key="14">
    <source>
        <dbReference type="EMBL" id="RTZ84488.1"/>
    </source>
</evidence>
<comment type="subunit">
    <text evidence="8 9">F-type ATPases have 2 components, CF(1) - the catalytic core - and CF(0) - the membrane proton channel. CF(1) has five subunits: alpha(3), beta(3), gamma(1), delta(1), epsilon(1). CF(0) has three main subunits: a, b and c.</text>
</comment>
<evidence type="ECO:0000256" key="3">
    <source>
        <dbReference type="ARBA" id="ARBA00022448"/>
    </source>
</evidence>
<dbReference type="Proteomes" id="UP000286801">
    <property type="component" value="Unassembled WGS sequence"/>
</dbReference>
<keyword evidence="12" id="KW-0378">Hydrolase</keyword>
<comment type="subcellular location">
    <subcellularLocation>
        <location evidence="8">Cell membrane</location>
        <topology evidence="8">Peripheral membrane protein</topology>
    </subcellularLocation>
    <subcellularLocation>
        <location evidence="1">Endomembrane system</location>
        <topology evidence="1">Peripheral membrane protein</topology>
    </subcellularLocation>
</comment>
<dbReference type="HAMAP" id="MF_00530">
    <property type="entry name" value="ATP_synth_epsil_bac"/>
    <property type="match status" value="1"/>
</dbReference>
<evidence type="ECO:0000256" key="8">
    <source>
        <dbReference type="HAMAP-Rule" id="MF_00530"/>
    </source>
</evidence>
<dbReference type="PANTHER" id="PTHR13822">
    <property type="entry name" value="ATP SYNTHASE DELTA/EPSILON CHAIN"/>
    <property type="match status" value="1"/>
</dbReference>
<evidence type="ECO:0000313" key="18">
    <source>
        <dbReference type="Proteomes" id="UP000286801"/>
    </source>
</evidence>
<name>A0A432GB80_9DELT</name>
<dbReference type="Proteomes" id="UP000287917">
    <property type="component" value="Unassembled WGS sequence"/>
</dbReference>
<evidence type="ECO:0000256" key="7">
    <source>
        <dbReference type="ARBA" id="ARBA00023310"/>
    </source>
</evidence>
<dbReference type="InterPro" id="IPR001469">
    <property type="entry name" value="ATP_synth_F1_dsu/esu"/>
</dbReference>
<evidence type="ECO:0000256" key="9">
    <source>
        <dbReference type="RuleBase" id="RU003656"/>
    </source>
</evidence>
<evidence type="ECO:0000313" key="13">
    <source>
        <dbReference type="EMBL" id="RTZ83246.1"/>
    </source>
</evidence>
<dbReference type="NCBIfam" id="TIGR01216">
    <property type="entry name" value="ATP_synt_epsi"/>
    <property type="match status" value="1"/>
</dbReference>
<dbReference type="EMBL" id="QNZK01000289">
    <property type="protein sequence ID" value="RTZ83246.1"/>
    <property type="molecule type" value="Genomic_DNA"/>
</dbReference>
<evidence type="ECO:0000313" key="16">
    <source>
        <dbReference type="EMBL" id="RTZ87524.1"/>
    </source>
</evidence>
<dbReference type="GO" id="GO:0005886">
    <property type="term" value="C:plasma membrane"/>
    <property type="evidence" value="ECO:0007669"/>
    <property type="project" value="UniProtKB-SubCell"/>
</dbReference>
<gene>
    <name evidence="8 12" type="primary">atpC</name>
    <name evidence="16" type="ORF">DSY93_10445</name>
    <name evidence="14" type="ORF">DSY94_05945</name>
    <name evidence="15" type="ORF">DSY95_02195</name>
    <name evidence="13" type="ORF">DSY96_08290</name>
    <name evidence="11" type="ORF">DSY97_04430</name>
    <name evidence="12" type="ORF">DSY98_03650</name>
</gene>
<feature type="domain" description="ATP synthase F1 complex delta/epsilon subunit N-terminal" evidence="10">
    <location>
        <begin position="5"/>
        <end position="83"/>
    </location>
</feature>
<sequence>MANQLSLEVVTPHRTVLVEDVDSVTLPGIEGELCILPEHIPLLTTLDTGIMSYKSSSGKTLAIAVHWGYAQVEGNIVRVLAELAETADEIDIERAQDAEKKAKDILLTGAPTTSSWEEEESRQNKYESKLKRSIVRQKVAQFL</sequence>
<evidence type="ECO:0000256" key="4">
    <source>
        <dbReference type="ARBA" id="ARBA00023065"/>
    </source>
</evidence>
<dbReference type="GO" id="GO:0046933">
    <property type="term" value="F:proton-transporting ATP synthase activity, rotational mechanism"/>
    <property type="evidence" value="ECO:0007669"/>
    <property type="project" value="UniProtKB-UniRule"/>
</dbReference>
<dbReference type="Gene3D" id="2.60.15.10">
    <property type="entry name" value="F0F1 ATP synthase delta/epsilon subunit, N-terminal"/>
    <property type="match status" value="1"/>
</dbReference>
<dbReference type="InterPro" id="IPR020546">
    <property type="entry name" value="ATP_synth_F1_dsu/esu_N"/>
</dbReference>
<dbReference type="EMBL" id="QNZI01000155">
    <property type="protein sequence ID" value="RTZ84488.1"/>
    <property type="molecule type" value="Genomic_DNA"/>
</dbReference>
<dbReference type="GO" id="GO:0012505">
    <property type="term" value="C:endomembrane system"/>
    <property type="evidence" value="ECO:0007669"/>
    <property type="project" value="UniProtKB-SubCell"/>
</dbReference>
<dbReference type="AlphaFoldDB" id="A0A432GB80"/>
<dbReference type="Pfam" id="PF02823">
    <property type="entry name" value="ATP-synt_DE_N"/>
    <property type="match status" value="1"/>
</dbReference>
<dbReference type="Proteomes" id="UP000287176">
    <property type="component" value="Unassembled WGS sequence"/>
</dbReference>
<keyword evidence="8" id="KW-0375">Hydrogen ion transport</keyword>
<accession>A0A432GB80</accession>
<proteinExistence type="inferred from homology"/>
<dbReference type="NCBIfam" id="NF009980">
    <property type="entry name" value="PRK13446.1"/>
    <property type="match status" value="1"/>
</dbReference>
<dbReference type="EMBL" id="QNZL01000120">
    <property type="protein sequence ID" value="RTZ79921.1"/>
    <property type="molecule type" value="Genomic_DNA"/>
</dbReference>
<keyword evidence="6 8" id="KW-0139">CF(1)</keyword>
<evidence type="ECO:0000256" key="5">
    <source>
        <dbReference type="ARBA" id="ARBA00023136"/>
    </source>
</evidence>
<dbReference type="PANTHER" id="PTHR13822:SF10">
    <property type="entry name" value="ATP SYNTHASE EPSILON CHAIN, CHLOROPLASTIC"/>
    <property type="match status" value="1"/>
</dbReference>
<keyword evidence="7 8" id="KW-0066">ATP synthesis</keyword>
<keyword evidence="5 8" id="KW-0472">Membrane</keyword>